<dbReference type="Pfam" id="PF00166">
    <property type="entry name" value="Cpn10"/>
    <property type="match status" value="1"/>
</dbReference>
<protein>
    <recommendedName>
        <fullName evidence="3">Co-chaperonin GroES</fullName>
    </recommendedName>
    <alternativeName>
        <fullName evidence="3">10 kDa chaperonin</fullName>
    </alternativeName>
    <alternativeName>
        <fullName evidence="3">Chaperonin-10</fullName>
        <shortName evidence="3">Cpn10</shortName>
    </alternativeName>
</protein>
<keyword evidence="6" id="KW-1185">Reference proteome</keyword>
<dbReference type="GO" id="GO:0046872">
    <property type="term" value="F:metal ion binding"/>
    <property type="evidence" value="ECO:0007669"/>
    <property type="project" value="TreeGrafter"/>
</dbReference>
<keyword evidence="3" id="KW-0963">Cytoplasm</keyword>
<dbReference type="KEGG" id="eor:NARRFE1_00210"/>
<gene>
    <name evidence="3 5" type="primary">groS</name>
    <name evidence="3" type="synonym">groES</name>
    <name evidence="5" type="ORF">NARRFE1_00210</name>
</gene>
<dbReference type="Proteomes" id="UP000289537">
    <property type="component" value="Chromosome"/>
</dbReference>
<proteinExistence type="inferred from homology"/>
<dbReference type="RefSeq" id="WP_148708335.1">
    <property type="nucleotide sequence ID" value="NZ_AP018161.1"/>
</dbReference>
<dbReference type="GO" id="GO:0005737">
    <property type="term" value="C:cytoplasm"/>
    <property type="evidence" value="ECO:0007669"/>
    <property type="project" value="UniProtKB-SubCell"/>
</dbReference>
<dbReference type="EMBL" id="AP018161">
    <property type="protein sequence ID" value="BBA84984.1"/>
    <property type="molecule type" value="Genomic_DNA"/>
</dbReference>
<comment type="subcellular location">
    <subcellularLocation>
        <location evidence="3">Cytoplasm</location>
    </subcellularLocation>
</comment>
<dbReference type="GO" id="GO:0005524">
    <property type="term" value="F:ATP binding"/>
    <property type="evidence" value="ECO:0007669"/>
    <property type="project" value="InterPro"/>
</dbReference>
<evidence type="ECO:0000313" key="5">
    <source>
        <dbReference type="EMBL" id="BBA84984.1"/>
    </source>
</evidence>
<dbReference type="PANTHER" id="PTHR10772:SF58">
    <property type="entry name" value="CO-CHAPERONIN GROES"/>
    <property type="match status" value="1"/>
</dbReference>
<dbReference type="FunFam" id="2.30.33.40:FF:000001">
    <property type="entry name" value="10 kDa chaperonin"/>
    <property type="match status" value="1"/>
</dbReference>
<comment type="subunit">
    <text evidence="3">Heptamer of 7 subunits arranged in a ring. Interacts with the chaperonin GroEL.</text>
</comment>
<dbReference type="GO" id="GO:0051082">
    <property type="term" value="F:unfolded protein binding"/>
    <property type="evidence" value="ECO:0007669"/>
    <property type="project" value="TreeGrafter"/>
</dbReference>
<dbReference type="SUPFAM" id="SSF50129">
    <property type="entry name" value="GroES-like"/>
    <property type="match status" value="1"/>
</dbReference>
<dbReference type="InterPro" id="IPR011032">
    <property type="entry name" value="GroES-like_sf"/>
</dbReference>
<dbReference type="Gene3D" id="2.30.33.40">
    <property type="entry name" value="GroES chaperonin"/>
    <property type="match status" value="1"/>
</dbReference>
<evidence type="ECO:0000256" key="2">
    <source>
        <dbReference type="ARBA" id="ARBA00023186"/>
    </source>
</evidence>
<evidence type="ECO:0000313" key="6">
    <source>
        <dbReference type="Proteomes" id="UP000289537"/>
    </source>
</evidence>
<dbReference type="InterPro" id="IPR037124">
    <property type="entry name" value="Chaperonin_GroES_sf"/>
</dbReference>
<sequence>MNIYPLNDKVVLKKINIEPKSPGGIVLTNSYEKSNRGEVIAIGKGKYMENGNIKPIEVKVGDIVIFNDNYGIKVEKINNEEFLILSESDILAIIKE</sequence>
<dbReference type="AlphaFoldDB" id="A0A2Z5TPI0"/>
<evidence type="ECO:0000256" key="4">
    <source>
        <dbReference type="RuleBase" id="RU000535"/>
    </source>
</evidence>
<evidence type="ECO:0000256" key="1">
    <source>
        <dbReference type="ARBA" id="ARBA00006975"/>
    </source>
</evidence>
<reference evidence="5 6" key="1">
    <citation type="journal article" date="2017" name="Proc. Natl. Acad. Sci. U.S.A.">
        <title>Small genome symbiont underlies cuticle hardness in beetles.</title>
        <authorList>
            <person name="Anbutsu H."/>
            <person name="Moriyama M."/>
            <person name="Nikoh N."/>
            <person name="Hosokawa T."/>
            <person name="Futahashi R."/>
            <person name="Tanahashi M."/>
            <person name="Meng X.Y."/>
            <person name="Kuriwada T."/>
            <person name="Mori N."/>
            <person name="Oshima K."/>
            <person name="Hattori M."/>
            <person name="Fujie M."/>
            <person name="Satoh N."/>
            <person name="Maeda T."/>
            <person name="Shigenobu S."/>
            <person name="Koga R."/>
            <person name="Fukatsu T."/>
        </authorList>
    </citation>
    <scope>NUCLEOTIDE SEQUENCE [LARGE SCALE GENOMIC DNA]</scope>
    <source>
        <strain evidence="5">NARRFE1</strain>
    </source>
</reference>
<accession>A0A2Z5TPI0</accession>
<dbReference type="OrthoDB" id="9806791at2"/>
<comment type="similarity">
    <text evidence="1 3 4">Belongs to the GroES chaperonin family.</text>
</comment>
<dbReference type="NCBIfam" id="NF001526">
    <property type="entry name" value="PRK00364.1-1"/>
    <property type="match status" value="1"/>
</dbReference>
<dbReference type="GO" id="GO:0051087">
    <property type="term" value="F:protein-folding chaperone binding"/>
    <property type="evidence" value="ECO:0007669"/>
    <property type="project" value="TreeGrafter"/>
</dbReference>
<dbReference type="HAMAP" id="MF_00580">
    <property type="entry name" value="CH10"/>
    <property type="match status" value="1"/>
</dbReference>
<dbReference type="CDD" id="cd00320">
    <property type="entry name" value="cpn10"/>
    <property type="match status" value="1"/>
</dbReference>
<comment type="function">
    <text evidence="3 4">Together with the chaperonin GroEL, plays an essential role in assisting protein folding. The GroEL-GroES system forms a nano-cage that allows encapsulation of the non-native substrate proteins and provides a physical environment optimized to promote and accelerate protein folding. GroES binds to the apical surface of the GroEL ring, thereby capping the opening of the GroEL channel.</text>
</comment>
<evidence type="ECO:0000256" key="3">
    <source>
        <dbReference type="HAMAP-Rule" id="MF_00580"/>
    </source>
</evidence>
<dbReference type="SMART" id="SM00883">
    <property type="entry name" value="Cpn10"/>
    <property type="match status" value="1"/>
</dbReference>
<organism evidence="5 6">
    <name type="scientific">endosymbiont of Rhynchophorus ferrugineus</name>
    <dbReference type="NCBI Taxonomy" id="1972133"/>
    <lineage>
        <taxon>Bacteria</taxon>
        <taxon>Pseudomonadati</taxon>
        <taxon>Pseudomonadota</taxon>
        <taxon>Gammaproteobacteria</taxon>
        <taxon>Candidatus Nardonella</taxon>
    </lineage>
</organism>
<dbReference type="InterPro" id="IPR018369">
    <property type="entry name" value="Chaprnonin_Cpn10_CS"/>
</dbReference>
<dbReference type="PROSITE" id="PS00681">
    <property type="entry name" value="CHAPERONINS_CPN10"/>
    <property type="match status" value="1"/>
</dbReference>
<dbReference type="InterPro" id="IPR020818">
    <property type="entry name" value="Chaperonin_GroES"/>
</dbReference>
<name>A0A2Z5TPI0_9GAMM</name>
<dbReference type="PRINTS" id="PR00297">
    <property type="entry name" value="CHAPERONIN10"/>
</dbReference>
<dbReference type="PANTHER" id="PTHR10772">
    <property type="entry name" value="10 KDA HEAT SHOCK PROTEIN"/>
    <property type="match status" value="1"/>
</dbReference>
<dbReference type="GO" id="GO:0044183">
    <property type="term" value="F:protein folding chaperone"/>
    <property type="evidence" value="ECO:0007669"/>
    <property type="project" value="InterPro"/>
</dbReference>
<keyword evidence="2 3" id="KW-0143">Chaperone</keyword>